<feature type="domain" description="WHEP-TRS" evidence="17">
    <location>
        <begin position="584"/>
        <end position="640"/>
    </location>
</feature>
<dbReference type="SMART" id="SM00991">
    <property type="entry name" value="WHEP-TRS"/>
    <property type="match status" value="1"/>
</dbReference>
<dbReference type="STRING" id="45351.A7SPM9"/>
<feature type="non-terminal residue" evidence="18">
    <location>
        <position position="1"/>
    </location>
</feature>
<evidence type="ECO:0000256" key="6">
    <source>
        <dbReference type="ARBA" id="ARBA00022555"/>
    </source>
</evidence>
<dbReference type="HOGENOM" id="CLU_009710_3_2_1"/>
<feature type="region of interest" description="Disordered" evidence="16">
    <location>
        <begin position="560"/>
        <end position="583"/>
    </location>
</feature>
<dbReference type="EC" id="6.1.1.10" evidence="3"/>
<evidence type="ECO:0000256" key="5">
    <source>
        <dbReference type="ARBA" id="ARBA00022490"/>
    </source>
</evidence>
<dbReference type="FunFam" id="1.10.287.10:FF:000009">
    <property type="entry name" value="Methionine--tRNA ligase, cytoplasmic"/>
    <property type="match status" value="1"/>
</dbReference>
<dbReference type="InterPro" id="IPR009080">
    <property type="entry name" value="tRNAsynth_Ia_anticodon-bd"/>
</dbReference>
<dbReference type="InterPro" id="IPR014758">
    <property type="entry name" value="Met-tRNA_synth"/>
</dbReference>
<evidence type="ECO:0000256" key="8">
    <source>
        <dbReference type="ARBA" id="ARBA00022741"/>
    </source>
</evidence>
<gene>
    <name evidence="18" type="ORF">NEMVEDRAFT_v1g10320</name>
</gene>
<dbReference type="InterPro" id="IPR029038">
    <property type="entry name" value="MetRS_Zn"/>
</dbReference>
<dbReference type="Gene3D" id="1.10.730.10">
    <property type="entry name" value="Isoleucyl-tRNA Synthetase, Domain 1"/>
    <property type="match status" value="1"/>
</dbReference>
<evidence type="ECO:0000256" key="16">
    <source>
        <dbReference type="SAM" id="MobiDB-lite"/>
    </source>
</evidence>
<keyword evidence="6" id="KW-0820">tRNA-binding</keyword>
<evidence type="ECO:0000256" key="13">
    <source>
        <dbReference type="ARBA" id="ARBA00030904"/>
    </source>
</evidence>
<dbReference type="GO" id="GO:0004825">
    <property type="term" value="F:methionine-tRNA ligase activity"/>
    <property type="evidence" value="ECO:0000318"/>
    <property type="project" value="GO_Central"/>
</dbReference>
<feature type="compositionally biased region" description="Low complexity" evidence="16">
    <location>
        <begin position="564"/>
        <end position="583"/>
    </location>
</feature>
<dbReference type="CDD" id="cd00814">
    <property type="entry name" value="MetRS_core"/>
    <property type="match status" value="1"/>
</dbReference>
<keyword evidence="8 15" id="KW-0547">Nucleotide-binding</keyword>
<dbReference type="Pfam" id="PF09334">
    <property type="entry name" value="tRNA-synt_1g"/>
    <property type="match status" value="1"/>
</dbReference>
<dbReference type="InterPro" id="IPR000738">
    <property type="entry name" value="WHEP-TRS_dom"/>
</dbReference>
<dbReference type="InterPro" id="IPR023458">
    <property type="entry name" value="Met-tRNA_ligase_1"/>
</dbReference>
<sequence>LPKEGEKNILITSALPYVNNVPHLGNIIGCVLSGDVFARYCRIRGFNTLYISGTDEYGTATETKALEEGLTPQQVCDKYHKLHCSVYDWFNIQFDFFGRTTTENQTKIAQDIFWKLHQQNHLVEDTVEQLQCTGCQRFLADRFVEGICPFCNYEDARGDQCDACGKLINATELKSPKCKVCGGTPEKKTSRHLFLNLTESSQDISCTSPGNWSPNARQITRSWIQEGLKPRCITRDLKWGTPVPLEGYTDKVFYVWFDAPIGYLSITANYTDQWEKWWKNPKQVTLYQFMAKDNVPFHTVVFPSTLIGANDNYTLLNNISATEYLNYEDDKFSKSRGVGVFGDNAADSGIPADIWRFYLLYMRPEGQDSAFSWSDFAIKNNSELLNNLGNFINRALMFLQNNFAGKIPDLELMDEDTNFIALVNRELKVYYENMDKLRLREGLKVVLNISKYGNQYVQANKPWVLVKGSDAERCRAGTVIGLACNLSFMLSLLIHPYMPTVSKEIQTQLKVRAQEDCGILTEHFVPFLKPGHVIGTPKPLFQKIDPAVCEKLKAKYAGKKAPSKAKPSATPSSTPAPGAASPATIEALQAEVTQQGEKVRSLKTNKAEKAVIDAEVTRLLELKKKLSLAEGKDPNQPSTGGKSKKK</sequence>
<evidence type="ECO:0000259" key="17">
    <source>
        <dbReference type="PROSITE" id="PS51185"/>
    </source>
</evidence>
<feature type="region of interest" description="Disordered" evidence="16">
    <location>
        <begin position="624"/>
        <end position="646"/>
    </location>
</feature>
<feature type="non-terminal residue" evidence="18">
    <location>
        <position position="646"/>
    </location>
</feature>
<dbReference type="PhylomeDB" id="A7SPM9"/>
<keyword evidence="9 15" id="KW-0067">ATP-binding</keyword>
<dbReference type="HAMAP" id="MF_00098">
    <property type="entry name" value="Met_tRNA_synth_type1"/>
    <property type="match status" value="1"/>
</dbReference>
<keyword evidence="12 15" id="KW-0030">Aminoacyl-tRNA synthetase</keyword>
<evidence type="ECO:0000256" key="2">
    <source>
        <dbReference type="ARBA" id="ARBA00005594"/>
    </source>
</evidence>
<dbReference type="NCBIfam" id="NF001100">
    <property type="entry name" value="PRK00133.1"/>
    <property type="match status" value="1"/>
</dbReference>
<dbReference type="Proteomes" id="UP000001593">
    <property type="component" value="Unassembled WGS sequence"/>
</dbReference>
<dbReference type="Pfam" id="PF19303">
    <property type="entry name" value="Anticodon_3"/>
    <property type="match status" value="1"/>
</dbReference>
<dbReference type="OMA" id="HLNTTEY"/>
<dbReference type="Gene3D" id="2.20.28.20">
    <property type="entry name" value="Methionyl-tRNA synthetase, Zn-domain"/>
    <property type="match status" value="1"/>
</dbReference>
<evidence type="ECO:0000256" key="10">
    <source>
        <dbReference type="ARBA" id="ARBA00022884"/>
    </source>
</evidence>
<evidence type="ECO:0000256" key="15">
    <source>
        <dbReference type="RuleBase" id="RU363039"/>
    </source>
</evidence>
<dbReference type="Gene3D" id="3.40.50.620">
    <property type="entry name" value="HUPs"/>
    <property type="match status" value="1"/>
</dbReference>
<dbReference type="eggNOG" id="KOG1247">
    <property type="taxonomic scope" value="Eukaryota"/>
</dbReference>
<dbReference type="InterPro" id="IPR015413">
    <property type="entry name" value="Methionyl/Leucyl_tRNA_Synth"/>
</dbReference>
<dbReference type="GO" id="GO:0006431">
    <property type="term" value="P:methionyl-tRNA aminoacylation"/>
    <property type="evidence" value="ECO:0000318"/>
    <property type="project" value="GO_Central"/>
</dbReference>
<dbReference type="CDD" id="cd07957">
    <property type="entry name" value="Anticodon_Ia_Met"/>
    <property type="match status" value="1"/>
</dbReference>
<dbReference type="GO" id="GO:0005524">
    <property type="term" value="F:ATP binding"/>
    <property type="evidence" value="ECO:0007669"/>
    <property type="project" value="UniProtKB-KW"/>
</dbReference>
<keyword evidence="11 15" id="KW-0648">Protein biosynthesis</keyword>
<evidence type="ECO:0000256" key="9">
    <source>
        <dbReference type="ARBA" id="ARBA00022840"/>
    </source>
</evidence>
<comment type="similarity">
    <text evidence="2 15">Belongs to the class-I aminoacyl-tRNA synthetase family.</text>
</comment>
<dbReference type="EMBL" id="DS469735">
    <property type="protein sequence ID" value="EDO34348.1"/>
    <property type="molecule type" value="Genomic_DNA"/>
</dbReference>
<evidence type="ECO:0000313" key="18">
    <source>
        <dbReference type="EMBL" id="EDO34348.1"/>
    </source>
</evidence>
<proteinExistence type="inferred from homology"/>
<dbReference type="PROSITE" id="PS51185">
    <property type="entry name" value="WHEP_TRS_2"/>
    <property type="match status" value="1"/>
</dbReference>
<protein>
    <recommendedName>
        <fullName evidence="4">Methionine--tRNA ligase, cytoplasmic</fullName>
        <ecNumber evidence="3">6.1.1.10</ecNumber>
    </recommendedName>
    <alternativeName>
        <fullName evidence="13">Methionyl-tRNA synthetase</fullName>
    </alternativeName>
</protein>
<evidence type="ECO:0000256" key="11">
    <source>
        <dbReference type="ARBA" id="ARBA00022917"/>
    </source>
</evidence>
<dbReference type="PANTHER" id="PTHR45765">
    <property type="entry name" value="METHIONINE--TRNA LIGASE"/>
    <property type="match status" value="1"/>
</dbReference>
<dbReference type="PROSITE" id="PS00762">
    <property type="entry name" value="WHEP_TRS_1"/>
    <property type="match status" value="1"/>
</dbReference>
<evidence type="ECO:0000256" key="1">
    <source>
        <dbReference type="ARBA" id="ARBA00004496"/>
    </source>
</evidence>
<dbReference type="SUPFAM" id="SSF52374">
    <property type="entry name" value="Nucleotidylyl transferase"/>
    <property type="match status" value="1"/>
</dbReference>
<keyword evidence="10" id="KW-0694">RNA-binding</keyword>
<dbReference type="NCBIfam" id="TIGR00398">
    <property type="entry name" value="metG"/>
    <property type="match status" value="1"/>
</dbReference>
<dbReference type="Gene3D" id="1.10.287.10">
    <property type="entry name" value="S15/NS1, RNA-binding"/>
    <property type="match status" value="1"/>
</dbReference>
<dbReference type="InterPro" id="IPR041872">
    <property type="entry name" value="Anticodon_Met"/>
</dbReference>
<dbReference type="GO" id="GO:0005829">
    <property type="term" value="C:cytosol"/>
    <property type="evidence" value="ECO:0000318"/>
    <property type="project" value="GO_Central"/>
</dbReference>
<evidence type="ECO:0000256" key="4">
    <source>
        <dbReference type="ARBA" id="ARBA00018335"/>
    </source>
</evidence>
<dbReference type="GO" id="GO:0017101">
    <property type="term" value="C:aminoacyl-tRNA synthetase multienzyme complex"/>
    <property type="evidence" value="ECO:0000318"/>
    <property type="project" value="GO_Central"/>
</dbReference>
<evidence type="ECO:0000256" key="3">
    <source>
        <dbReference type="ARBA" id="ARBA00012838"/>
    </source>
</evidence>
<name>A7SPM9_NEMVE</name>
<dbReference type="InParanoid" id="A7SPM9"/>
<dbReference type="FunFam" id="1.10.730.10:FF:000031">
    <property type="entry name" value="Putative Methionyl-tRNA synthetase"/>
    <property type="match status" value="1"/>
</dbReference>
<dbReference type="Pfam" id="PF00458">
    <property type="entry name" value="WHEP-TRS"/>
    <property type="match status" value="1"/>
</dbReference>
<dbReference type="SUPFAM" id="SSF57770">
    <property type="entry name" value="Methionyl-tRNA synthetase (MetRS), Zn-domain"/>
    <property type="match status" value="1"/>
</dbReference>
<accession>A7SPM9</accession>
<organism evidence="18 19">
    <name type="scientific">Nematostella vectensis</name>
    <name type="common">Starlet sea anemone</name>
    <dbReference type="NCBI Taxonomy" id="45351"/>
    <lineage>
        <taxon>Eukaryota</taxon>
        <taxon>Metazoa</taxon>
        <taxon>Cnidaria</taxon>
        <taxon>Anthozoa</taxon>
        <taxon>Hexacorallia</taxon>
        <taxon>Actiniaria</taxon>
        <taxon>Edwardsiidae</taxon>
        <taxon>Nematostella</taxon>
    </lineage>
</organism>
<comment type="subcellular location">
    <subcellularLocation>
        <location evidence="1">Cytoplasm</location>
    </subcellularLocation>
</comment>
<evidence type="ECO:0000256" key="12">
    <source>
        <dbReference type="ARBA" id="ARBA00023146"/>
    </source>
</evidence>
<dbReference type="InterPro" id="IPR001412">
    <property type="entry name" value="aa-tRNA-synth_I_CS"/>
</dbReference>
<dbReference type="PANTHER" id="PTHR45765:SF1">
    <property type="entry name" value="METHIONINE--TRNA LIGASE, CYTOPLASMIC"/>
    <property type="match status" value="1"/>
</dbReference>
<comment type="catalytic activity">
    <reaction evidence="14">
        <text>tRNA(Met) + L-methionine + ATP = L-methionyl-tRNA(Met) + AMP + diphosphate</text>
        <dbReference type="Rhea" id="RHEA:13481"/>
        <dbReference type="Rhea" id="RHEA-COMP:9667"/>
        <dbReference type="Rhea" id="RHEA-COMP:9698"/>
        <dbReference type="ChEBI" id="CHEBI:30616"/>
        <dbReference type="ChEBI" id="CHEBI:33019"/>
        <dbReference type="ChEBI" id="CHEBI:57844"/>
        <dbReference type="ChEBI" id="CHEBI:78442"/>
        <dbReference type="ChEBI" id="CHEBI:78530"/>
        <dbReference type="ChEBI" id="CHEBI:456215"/>
        <dbReference type="EC" id="6.1.1.10"/>
    </reaction>
</comment>
<keyword evidence="7 15" id="KW-0436">Ligase</keyword>
<dbReference type="FunFam" id="2.20.28.20:FF:000001">
    <property type="entry name" value="Methionine--tRNA ligase"/>
    <property type="match status" value="1"/>
</dbReference>
<keyword evidence="5" id="KW-0963">Cytoplasm</keyword>
<evidence type="ECO:0000256" key="7">
    <source>
        <dbReference type="ARBA" id="ARBA00022598"/>
    </source>
</evidence>
<dbReference type="SUPFAM" id="SSF47060">
    <property type="entry name" value="S15/NS1 RNA-binding domain"/>
    <property type="match status" value="1"/>
</dbReference>
<keyword evidence="19" id="KW-1185">Reference proteome</keyword>
<dbReference type="AlphaFoldDB" id="A7SPM9"/>
<reference evidence="18 19" key="1">
    <citation type="journal article" date="2007" name="Science">
        <title>Sea anemone genome reveals ancestral eumetazoan gene repertoire and genomic organization.</title>
        <authorList>
            <person name="Putnam N.H."/>
            <person name="Srivastava M."/>
            <person name="Hellsten U."/>
            <person name="Dirks B."/>
            <person name="Chapman J."/>
            <person name="Salamov A."/>
            <person name="Terry A."/>
            <person name="Shapiro H."/>
            <person name="Lindquist E."/>
            <person name="Kapitonov V.V."/>
            <person name="Jurka J."/>
            <person name="Genikhovich G."/>
            <person name="Grigoriev I.V."/>
            <person name="Lucas S.M."/>
            <person name="Steele R.E."/>
            <person name="Finnerty J.R."/>
            <person name="Technau U."/>
            <person name="Martindale M.Q."/>
            <person name="Rokhsar D.S."/>
        </authorList>
    </citation>
    <scope>NUCLEOTIDE SEQUENCE [LARGE SCALE GENOMIC DNA]</scope>
    <source>
        <strain evidence="19">CH2 X CH6</strain>
    </source>
</reference>
<evidence type="ECO:0000313" key="19">
    <source>
        <dbReference type="Proteomes" id="UP000001593"/>
    </source>
</evidence>
<dbReference type="PROSITE" id="PS00178">
    <property type="entry name" value="AA_TRNA_LIGASE_I"/>
    <property type="match status" value="1"/>
</dbReference>
<dbReference type="InterPro" id="IPR014729">
    <property type="entry name" value="Rossmann-like_a/b/a_fold"/>
</dbReference>
<dbReference type="GO" id="GO:0000049">
    <property type="term" value="F:tRNA binding"/>
    <property type="evidence" value="ECO:0007669"/>
    <property type="project" value="UniProtKB-KW"/>
</dbReference>
<dbReference type="InterPro" id="IPR009068">
    <property type="entry name" value="uS15_NS1_RNA-bd_sf"/>
</dbReference>
<dbReference type="InterPro" id="IPR033911">
    <property type="entry name" value="MetRS_core"/>
</dbReference>
<evidence type="ECO:0000256" key="14">
    <source>
        <dbReference type="ARBA" id="ARBA00047364"/>
    </source>
</evidence>
<dbReference type="SUPFAM" id="SSF47323">
    <property type="entry name" value="Anticodon-binding domain of a subclass of class I aminoacyl-tRNA synthetases"/>
    <property type="match status" value="1"/>
</dbReference>
<feature type="compositionally biased region" description="Polar residues" evidence="16">
    <location>
        <begin position="635"/>
        <end position="646"/>
    </location>
</feature>
<dbReference type="PRINTS" id="PR01041">
    <property type="entry name" value="TRNASYNTHMET"/>
</dbReference>